<organism evidence="2 3">
    <name type="scientific">Bittarella massiliensis</name>
    <name type="common">ex Durand et al. 2017</name>
    <dbReference type="NCBI Taxonomy" id="1720313"/>
    <lineage>
        <taxon>Bacteria</taxon>
        <taxon>Bacillati</taxon>
        <taxon>Bacillota</taxon>
        <taxon>Clostridia</taxon>
        <taxon>Eubacteriales</taxon>
        <taxon>Oscillospiraceae</taxon>
        <taxon>Bittarella (ex Durand et al. 2017)</taxon>
    </lineage>
</organism>
<name>A0AAQ1MFK0_9FIRM</name>
<dbReference type="AlphaFoldDB" id="A0AAQ1MFK0"/>
<reference evidence="2" key="1">
    <citation type="submission" date="2016-11" db="EMBL/GenBank/DDBJ databases">
        <authorList>
            <person name="Varghese N."/>
            <person name="Submissions S."/>
        </authorList>
    </citation>
    <scope>NUCLEOTIDE SEQUENCE</scope>
    <source>
        <strain evidence="2">DSM 4029</strain>
    </source>
</reference>
<keyword evidence="4" id="KW-1185">Reference proteome</keyword>
<dbReference type="RefSeq" id="WP_021660712.1">
    <property type="nucleotide sequence ID" value="NZ_FQVY01000005.1"/>
</dbReference>
<sequence>MKKTLAFILSCVIMFHFTGCQNGNKGDMGNGSSPGENSSSGSTEITWDEISADGVDEEKLMGAVDTAVLERVAALLQELTGEIEKREREDPEFAFGAGWYTYTLESEQFQEVLEMGNAAAKPLYLILYKSPHQGLYEYICCMALERITQVEMDDWKNAKDFTEQFSSRVIEKN</sequence>
<evidence type="ECO:0000313" key="3">
    <source>
        <dbReference type="Proteomes" id="UP000184089"/>
    </source>
</evidence>
<comment type="caution">
    <text evidence="2">The sequence shown here is derived from an EMBL/GenBank/DDBJ whole genome shotgun (WGS) entry which is preliminary data.</text>
</comment>
<evidence type="ECO:0000313" key="4">
    <source>
        <dbReference type="Proteomes" id="UP000474718"/>
    </source>
</evidence>
<dbReference type="EMBL" id="FQVY01000005">
    <property type="protein sequence ID" value="SHG55488.1"/>
    <property type="molecule type" value="Genomic_DNA"/>
</dbReference>
<gene>
    <name evidence="1" type="ORF">GT747_05815</name>
    <name evidence="2" type="ORF">SAMN05444424_2675</name>
</gene>
<dbReference type="Proteomes" id="UP000184089">
    <property type="component" value="Unassembled WGS sequence"/>
</dbReference>
<proteinExistence type="predicted"/>
<reference evidence="1 4" key="3">
    <citation type="journal article" date="2019" name="Nat. Med.">
        <title>A library of human gut bacterial isolates paired with longitudinal multiomics data enables mechanistic microbiome research.</title>
        <authorList>
            <person name="Poyet M."/>
            <person name="Groussin M."/>
            <person name="Gibbons S.M."/>
            <person name="Avila-Pacheco J."/>
            <person name="Jiang X."/>
            <person name="Kearney S.M."/>
            <person name="Perrotta A.R."/>
            <person name="Berdy B."/>
            <person name="Zhao S."/>
            <person name="Lieberman T.D."/>
            <person name="Swanson P.K."/>
            <person name="Smith M."/>
            <person name="Roesemann S."/>
            <person name="Alexander J.E."/>
            <person name="Rich S.A."/>
            <person name="Livny J."/>
            <person name="Vlamakis H."/>
            <person name="Clish C."/>
            <person name="Bullock K."/>
            <person name="Deik A."/>
            <person name="Scott J."/>
            <person name="Pierce K.A."/>
            <person name="Xavier R.J."/>
            <person name="Alm E.J."/>
        </authorList>
    </citation>
    <scope>NUCLEOTIDE SEQUENCE [LARGE SCALE GENOMIC DNA]</scope>
    <source>
        <strain evidence="1 4">BIOML-A2</strain>
    </source>
</reference>
<protein>
    <submittedName>
        <fullName evidence="2">Uncharacterized protein</fullName>
    </submittedName>
</protein>
<evidence type="ECO:0000313" key="2">
    <source>
        <dbReference type="EMBL" id="SHG55488.1"/>
    </source>
</evidence>
<dbReference type="EMBL" id="WWVX01000003">
    <property type="protein sequence ID" value="MZL69285.1"/>
    <property type="molecule type" value="Genomic_DNA"/>
</dbReference>
<evidence type="ECO:0000313" key="1">
    <source>
        <dbReference type="EMBL" id="MZL69285.1"/>
    </source>
</evidence>
<reference evidence="3" key="2">
    <citation type="submission" date="2016-11" db="EMBL/GenBank/DDBJ databases">
        <authorList>
            <person name="Jaros S."/>
            <person name="Januszkiewicz K."/>
            <person name="Wedrychowicz H."/>
        </authorList>
    </citation>
    <scope>NUCLEOTIDE SEQUENCE [LARGE SCALE GENOMIC DNA]</scope>
    <source>
        <strain evidence="3">DSM 4029</strain>
    </source>
</reference>
<dbReference type="Proteomes" id="UP000474718">
    <property type="component" value="Unassembled WGS sequence"/>
</dbReference>
<accession>A0AAQ1MFK0</accession>